<dbReference type="Pfam" id="PF13517">
    <property type="entry name" value="FG-GAP_3"/>
    <property type="match status" value="1"/>
</dbReference>
<dbReference type="EMBL" id="LSMT01000356">
    <property type="protein sequence ID" value="PFX19534.1"/>
    <property type="molecule type" value="Genomic_DNA"/>
</dbReference>
<keyword evidence="5" id="KW-0472">Membrane</keyword>
<dbReference type="SUPFAM" id="SSF69318">
    <property type="entry name" value="Integrin alpha N-terminal domain"/>
    <property type="match status" value="1"/>
</dbReference>
<feature type="domain" description="DEX1 C-terminal" evidence="6">
    <location>
        <begin position="569"/>
        <end position="664"/>
    </location>
</feature>
<comment type="subcellular location">
    <subcellularLocation>
        <location evidence="1">Membrane</location>
        <topology evidence="1">Single-pass membrane protein</topology>
    </subcellularLocation>
</comment>
<sequence length="1147" mass="126700">MFSKYSEYSSNRVTGAEVIAHRAFFLSFIVTLTAHDCHRNLEPMWQSDVGSSPVVSSALVADVNGDNVKDVLATSLSGQVSVVDGRSGLNLAGWPVTLPGKILFAAPLLFDYDNDGMNELVLVTADGVVSFVKNDGSFLEGETFKVPPLVMKRDWFVVDPEQITNSDYISSVSNPAKSARLASISEFILDDLKDEQLYSNSSSDYGPGDSFWSKYHPGIRPSGLSTDGISVFVDPHIISTPLITDFNADGTEEELVIVANFYFEEKSQLALSGQGLSSEDLQNYLGSAIIVFNLHTKQLVFSSILHVSRKSSQYPAYALSSGSAVPVGGIVVGTSSGTVYFVKSSLNEPLFLSTMDSLPGQVIVSDVNQDGSLEILAIDNSGNIACKDFKGKMVWETTVSSSSAAGIRVADVDGDGFMEAVVATFDGYLWVLEGDTGKVLDGWPVKLPTEVRATVLLTKLVPGESTAADIIVPLIEGQIAIIRGSDRCTDLISVGKTVLGSAVSADIVPGRLGLEMVLGADDGTLLCIAHTPNTPTDSLALPVGRNQLFSWPAETLPCSGTTFYSGKVGVRFTTKSLENTQITGKYFPVEFEIRDEQPKDVKGKFYNLKIFIGRQLIFKKSYKSPGIYTEQVEVPSKPCRAVLVLKLITEHGQCFQNSLHLSFNDRFNDDMAWLLLVPFITTGCLLLILHGWTQRGKCSIQIDPLPLKELKDLKEKVKRERQVNPVLNVKPTQPHPSEVTEVDVLEEGEIPHQPTVPYTEALLTDYELIRIGLQLGEPLFRKLLFQLGEVVEDLSLFRKLLFFSGDISPSLNLFKVPPTDLTTASARYVKVPPQTSSITPIQVYIEGQSDFIDLRRSRIELELSLKKNDSGNLTARNDDVGNMLAPANNLAHNIFNQINMRCNGTLLTEQVNMYHLKAFIQTVINHDRDDGETILAPAAWRKWIVPGTTLEFDFYLNQPDLFINGEANPPSEPVRLNTDDIKLTFYMCLVKLNPSIYMEIVSGLSKSTATWGTYPMAKTQMRQFPQDNGATYKEINNPFNGKVHQKIILDILDTNAFNGQYNYDPLAFQKAGIQYVKQIMNGEEYPYETIELNSTNGRNDMRGYYRFLEATGCLDRGSGNMVRFSDWGHDKHCTLFACNFYHESSPL</sequence>
<accession>A0A2B4RM81</accession>
<dbReference type="STRING" id="50429.A0A2B4RM81"/>
<dbReference type="InterPro" id="IPR045232">
    <property type="entry name" value="FAM234"/>
</dbReference>
<dbReference type="PANTHER" id="PTHR21419">
    <property type="match status" value="1"/>
</dbReference>
<keyword evidence="8" id="KW-1185">Reference proteome</keyword>
<dbReference type="InterPro" id="IPR056376">
    <property type="entry name" value="DEX1_C"/>
</dbReference>
<evidence type="ECO:0000313" key="7">
    <source>
        <dbReference type="EMBL" id="PFX19534.1"/>
    </source>
</evidence>
<evidence type="ECO:0000259" key="6">
    <source>
        <dbReference type="Pfam" id="PF23722"/>
    </source>
</evidence>
<dbReference type="GO" id="GO:0016020">
    <property type="term" value="C:membrane"/>
    <property type="evidence" value="ECO:0007669"/>
    <property type="project" value="UniProtKB-SubCell"/>
</dbReference>
<proteinExistence type="predicted"/>
<keyword evidence="4" id="KW-1133">Transmembrane helix</keyword>
<organism evidence="7 8">
    <name type="scientific">Stylophora pistillata</name>
    <name type="common">Smooth cauliflower coral</name>
    <dbReference type="NCBI Taxonomy" id="50429"/>
    <lineage>
        <taxon>Eukaryota</taxon>
        <taxon>Metazoa</taxon>
        <taxon>Cnidaria</taxon>
        <taxon>Anthozoa</taxon>
        <taxon>Hexacorallia</taxon>
        <taxon>Scleractinia</taxon>
        <taxon>Astrocoeniina</taxon>
        <taxon>Pocilloporidae</taxon>
        <taxon>Stylophora</taxon>
    </lineage>
</organism>
<evidence type="ECO:0000256" key="2">
    <source>
        <dbReference type="ARBA" id="ARBA00022692"/>
    </source>
</evidence>
<dbReference type="PANTHER" id="PTHR21419:SF23">
    <property type="entry name" value="PROTEIN DEFECTIVE IN EXINE FORMATION 1"/>
    <property type="match status" value="1"/>
</dbReference>
<dbReference type="InterPro" id="IPR028994">
    <property type="entry name" value="Integrin_alpha_N"/>
</dbReference>
<evidence type="ECO:0000313" key="8">
    <source>
        <dbReference type="Proteomes" id="UP000225706"/>
    </source>
</evidence>
<evidence type="ECO:0000256" key="4">
    <source>
        <dbReference type="ARBA" id="ARBA00022989"/>
    </source>
</evidence>
<reference evidence="8" key="1">
    <citation type="journal article" date="2017" name="bioRxiv">
        <title>Comparative analysis of the genomes of Stylophora pistillata and Acropora digitifera provides evidence for extensive differences between species of corals.</title>
        <authorList>
            <person name="Voolstra C.R."/>
            <person name="Li Y."/>
            <person name="Liew Y.J."/>
            <person name="Baumgarten S."/>
            <person name="Zoccola D."/>
            <person name="Flot J.-F."/>
            <person name="Tambutte S."/>
            <person name="Allemand D."/>
            <person name="Aranda M."/>
        </authorList>
    </citation>
    <scope>NUCLEOTIDE SEQUENCE [LARGE SCALE GENOMIC DNA]</scope>
</reference>
<comment type="caution">
    <text evidence="7">The sequence shown here is derived from an EMBL/GenBank/DDBJ whole genome shotgun (WGS) entry which is preliminary data.</text>
</comment>
<dbReference type="AlphaFoldDB" id="A0A2B4RM81"/>
<gene>
    <name evidence="7" type="ORF">AWC38_SpisGene16054</name>
</gene>
<dbReference type="Pfam" id="PF23722">
    <property type="entry name" value="Beta-sand_DEX1"/>
    <property type="match status" value="1"/>
</dbReference>
<dbReference type="OrthoDB" id="200924at2759"/>
<keyword evidence="3" id="KW-0732">Signal</keyword>
<evidence type="ECO:0000256" key="1">
    <source>
        <dbReference type="ARBA" id="ARBA00004167"/>
    </source>
</evidence>
<evidence type="ECO:0000256" key="3">
    <source>
        <dbReference type="ARBA" id="ARBA00022729"/>
    </source>
</evidence>
<name>A0A2B4RM81_STYPI</name>
<protein>
    <recommendedName>
        <fullName evidence="6">DEX1 C-terminal domain-containing protein</fullName>
    </recommendedName>
</protein>
<dbReference type="Proteomes" id="UP000225706">
    <property type="component" value="Unassembled WGS sequence"/>
</dbReference>
<dbReference type="InterPro" id="IPR013517">
    <property type="entry name" value="FG-GAP"/>
</dbReference>
<evidence type="ECO:0000256" key="5">
    <source>
        <dbReference type="ARBA" id="ARBA00023136"/>
    </source>
</evidence>
<keyword evidence="2" id="KW-0812">Transmembrane</keyword>